<dbReference type="SUPFAM" id="SSF81891">
    <property type="entry name" value="Poly A polymerase C-terminal region-like"/>
    <property type="match status" value="1"/>
</dbReference>
<dbReference type="NCBIfam" id="NF009814">
    <property type="entry name" value="PRK13299.1"/>
    <property type="match status" value="1"/>
</dbReference>
<dbReference type="Proteomes" id="UP001596143">
    <property type="component" value="Unassembled WGS sequence"/>
</dbReference>
<feature type="domain" description="CCA-adding enzyme C-terminal" evidence="12">
    <location>
        <begin position="234"/>
        <end position="376"/>
    </location>
</feature>
<dbReference type="InterPro" id="IPR032810">
    <property type="entry name" value="CCA-adding_enz_C"/>
</dbReference>
<name>A0ABW0U565_9BACI</name>
<sequence>MSRKWEEAFSLLRYIELLGYEAYIVGGAVRDYLLNKEEKDIDVVMNATVKEIMRLFPKAKQPSAAFPMVLVPWKSLFVEVSPYREGTKTLEEDLACRDFTINALALKENGTIIDPYGGKNDLQHRILRSIDPSKRFQEDPLRILRLFRFAGELSFHIEKKTMTTACQLQHLLSSVAVERIQQELDRLLQAKDHERVFHLMTKHHLFMAFPVELQPERPLPPTLCWNFHMLVTPAERWAAFLWNLYGRNANKKWPHWRFSKKMTRSLSYFFQAIQQQESLSWDDVELYDIGIERVLQIERFHQWVYDNKDDEKLRKVAKVYRQLPIQSRQDLRVNGKDVLTLFPKIEKKKVGWILREVEKAVLRKEVKNKEEELVSYVKGKLRYEG</sequence>
<dbReference type="InterPro" id="IPR032828">
    <property type="entry name" value="PolyA_RNA-bd"/>
</dbReference>
<evidence type="ECO:0000256" key="2">
    <source>
        <dbReference type="ARBA" id="ARBA00022679"/>
    </source>
</evidence>
<keyword evidence="4 13" id="KW-0548">Nucleotidyltransferase</keyword>
<dbReference type="PANTHER" id="PTHR46173">
    <property type="entry name" value="CCA TRNA NUCLEOTIDYLTRANSFERASE 1, MITOCHONDRIAL"/>
    <property type="match status" value="1"/>
</dbReference>
<dbReference type="EC" id="2.7.7.72" evidence="13"/>
<keyword evidence="14" id="KW-1185">Reference proteome</keyword>
<gene>
    <name evidence="13" type="ORF">ACFPTR_05205</name>
</gene>
<dbReference type="RefSeq" id="WP_270897556.1">
    <property type="nucleotide sequence ID" value="NZ_JBHSPF010000018.1"/>
</dbReference>
<keyword evidence="2 9" id="KW-0808">Transferase</keyword>
<dbReference type="Gene3D" id="1.20.58.560">
    <property type="match status" value="1"/>
</dbReference>
<dbReference type="Pfam" id="PF12627">
    <property type="entry name" value="PolyA_pol_RNAbd"/>
    <property type="match status" value="1"/>
</dbReference>
<evidence type="ECO:0000256" key="8">
    <source>
        <dbReference type="ARBA" id="ARBA00022884"/>
    </source>
</evidence>
<evidence type="ECO:0000256" key="1">
    <source>
        <dbReference type="ARBA" id="ARBA00001946"/>
    </source>
</evidence>
<evidence type="ECO:0000313" key="13">
    <source>
        <dbReference type="EMBL" id="MFC5628293.1"/>
    </source>
</evidence>
<dbReference type="Gene3D" id="3.30.460.10">
    <property type="entry name" value="Beta Polymerase, domain 2"/>
    <property type="match status" value="1"/>
</dbReference>
<evidence type="ECO:0000259" key="11">
    <source>
        <dbReference type="Pfam" id="PF12627"/>
    </source>
</evidence>
<dbReference type="Gene3D" id="1.10.110.30">
    <property type="match status" value="1"/>
</dbReference>
<evidence type="ECO:0000256" key="7">
    <source>
        <dbReference type="ARBA" id="ARBA00022842"/>
    </source>
</evidence>
<dbReference type="Pfam" id="PF13735">
    <property type="entry name" value="tRNA_NucTran2_2"/>
    <property type="match status" value="1"/>
</dbReference>
<keyword evidence="6" id="KW-0547">Nucleotide-binding</keyword>
<dbReference type="InterPro" id="IPR002646">
    <property type="entry name" value="PolA_pol_head_dom"/>
</dbReference>
<organism evidence="13 14">
    <name type="scientific">Aliibacillus thermotolerans</name>
    <dbReference type="NCBI Taxonomy" id="1834418"/>
    <lineage>
        <taxon>Bacteria</taxon>
        <taxon>Bacillati</taxon>
        <taxon>Bacillota</taxon>
        <taxon>Bacilli</taxon>
        <taxon>Bacillales</taxon>
        <taxon>Bacillaceae</taxon>
        <taxon>Aliibacillus</taxon>
    </lineage>
</organism>
<keyword evidence="5" id="KW-0479">Metal-binding</keyword>
<feature type="domain" description="tRNA nucleotidyltransferase/poly(A) polymerase RNA and SrmB- binding" evidence="11">
    <location>
        <begin position="155"/>
        <end position="208"/>
    </location>
</feature>
<dbReference type="EMBL" id="JBHSPF010000018">
    <property type="protein sequence ID" value="MFC5628293.1"/>
    <property type="molecule type" value="Genomic_DNA"/>
</dbReference>
<keyword evidence="7" id="KW-0460">Magnesium</keyword>
<dbReference type="PANTHER" id="PTHR46173:SF1">
    <property type="entry name" value="CCA TRNA NUCLEOTIDYLTRANSFERASE 1, MITOCHONDRIAL"/>
    <property type="match status" value="1"/>
</dbReference>
<accession>A0ABW0U565</accession>
<dbReference type="InterPro" id="IPR050264">
    <property type="entry name" value="Bact_CCA-adding_enz_type3_sf"/>
</dbReference>
<feature type="domain" description="Poly A polymerase head" evidence="10">
    <location>
        <begin position="22"/>
        <end position="128"/>
    </location>
</feature>
<evidence type="ECO:0000256" key="9">
    <source>
        <dbReference type="RuleBase" id="RU003953"/>
    </source>
</evidence>
<evidence type="ECO:0000259" key="12">
    <source>
        <dbReference type="Pfam" id="PF13735"/>
    </source>
</evidence>
<dbReference type="CDD" id="cd05398">
    <property type="entry name" value="NT_ClassII-CCAase"/>
    <property type="match status" value="1"/>
</dbReference>
<reference evidence="14" key="1">
    <citation type="journal article" date="2019" name="Int. J. Syst. Evol. Microbiol.">
        <title>The Global Catalogue of Microorganisms (GCM) 10K type strain sequencing project: providing services to taxonomists for standard genome sequencing and annotation.</title>
        <authorList>
            <consortium name="The Broad Institute Genomics Platform"/>
            <consortium name="The Broad Institute Genome Sequencing Center for Infectious Disease"/>
            <person name="Wu L."/>
            <person name="Ma J."/>
        </authorList>
    </citation>
    <scope>NUCLEOTIDE SEQUENCE [LARGE SCALE GENOMIC DNA]</scope>
    <source>
        <strain evidence="14">CGMCC 1.15790</strain>
    </source>
</reference>
<evidence type="ECO:0000256" key="5">
    <source>
        <dbReference type="ARBA" id="ARBA00022723"/>
    </source>
</evidence>
<evidence type="ECO:0000256" key="3">
    <source>
        <dbReference type="ARBA" id="ARBA00022694"/>
    </source>
</evidence>
<evidence type="ECO:0000256" key="4">
    <source>
        <dbReference type="ARBA" id="ARBA00022695"/>
    </source>
</evidence>
<dbReference type="GO" id="GO:0004810">
    <property type="term" value="F:CCA tRNA nucleotidyltransferase activity"/>
    <property type="evidence" value="ECO:0007669"/>
    <property type="project" value="UniProtKB-EC"/>
</dbReference>
<proteinExistence type="inferred from homology"/>
<dbReference type="Gene3D" id="1.10.246.80">
    <property type="match status" value="1"/>
</dbReference>
<keyword evidence="3" id="KW-0819">tRNA processing</keyword>
<comment type="similarity">
    <text evidence="9">Belongs to the tRNA nucleotidyltransferase/poly(A) polymerase family.</text>
</comment>
<dbReference type="SUPFAM" id="SSF81301">
    <property type="entry name" value="Nucleotidyltransferase"/>
    <property type="match status" value="1"/>
</dbReference>
<comment type="cofactor">
    <cofactor evidence="1">
        <name>Mg(2+)</name>
        <dbReference type="ChEBI" id="CHEBI:18420"/>
    </cofactor>
</comment>
<keyword evidence="8 9" id="KW-0694">RNA-binding</keyword>
<protein>
    <submittedName>
        <fullName evidence="13">CCA tRNA nucleotidyltransferase</fullName>
        <ecNumber evidence="13">2.7.7.72</ecNumber>
    </submittedName>
</protein>
<evidence type="ECO:0000256" key="6">
    <source>
        <dbReference type="ARBA" id="ARBA00022741"/>
    </source>
</evidence>
<evidence type="ECO:0000313" key="14">
    <source>
        <dbReference type="Proteomes" id="UP001596143"/>
    </source>
</evidence>
<dbReference type="InterPro" id="IPR043519">
    <property type="entry name" value="NT_sf"/>
</dbReference>
<evidence type="ECO:0000259" key="10">
    <source>
        <dbReference type="Pfam" id="PF01743"/>
    </source>
</evidence>
<dbReference type="Pfam" id="PF01743">
    <property type="entry name" value="PolyA_pol"/>
    <property type="match status" value="1"/>
</dbReference>
<comment type="caution">
    <text evidence="13">The sequence shown here is derived from an EMBL/GenBank/DDBJ whole genome shotgun (WGS) entry which is preliminary data.</text>
</comment>